<dbReference type="CDD" id="cd13131">
    <property type="entry name" value="MATE_NorM_like"/>
    <property type="match status" value="1"/>
</dbReference>
<evidence type="ECO:0000256" key="10">
    <source>
        <dbReference type="SAM" id="Phobius"/>
    </source>
</evidence>
<evidence type="ECO:0000256" key="9">
    <source>
        <dbReference type="ARBA" id="ARBA00031636"/>
    </source>
</evidence>
<dbReference type="PANTHER" id="PTHR43298:SF2">
    <property type="entry name" value="FMN_FAD EXPORTER YEEO-RELATED"/>
    <property type="match status" value="1"/>
</dbReference>
<keyword evidence="8 10" id="KW-0472">Membrane</keyword>
<feature type="transmembrane region" description="Helical" evidence="10">
    <location>
        <begin position="193"/>
        <end position="218"/>
    </location>
</feature>
<keyword evidence="4" id="KW-1003">Cell membrane</keyword>
<dbReference type="NCBIfam" id="TIGR00797">
    <property type="entry name" value="matE"/>
    <property type="match status" value="1"/>
</dbReference>
<feature type="transmembrane region" description="Helical" evidence="10">
    <location>
        <begin position="315"/>
        <end position="342"/>
    </location>
</feature>
<evidence type="ECO:0000256" key="1">
    <source>
        <dbReference type="ARBA" id="ARBA00004429"/>
    </source>
</evidence>
<dbReference type="InterPro" id="IPR002528">
    <property type="entry name" value="MATE_fam"/>
</dbReference>
<evidence type="ECO:0000256" key="7">
    <source>
        <dbReference type="ARBA" id="ARBA00023065"/>
    </source>
</evidence>
<protein>
    <recommendedName>
        <fullName evidence="9">Multidrug-efflux transporter</fullName>
    </recommendedName>
</protein>
<keyword evidence="12" id="KW-1185">Reference proteome</keyword>
<keyword evidence="6 10" id="KW-1133">Transmembrane helix</keyword>
<gene>
    <name evidence="11" type="ORF">N8I74_18525</name>
</gene>
<dbReference type="Pfam" id="PF01554">
    <property type="entry name" value="MatE"/>
    <property type="match status" value="2"/>
</dbReference>
<dbReference type="PANTHER" id="PTHR43298">
    <property type="entry name" value="MULTIDRUG RESISTANCE PROTEIN NORM-RELATED"/>
    <property type="match status" value="1"/>
</dbReference>
<keyword evidence="7" id="KW-0406">Ion transport</keyword>
<dbReference type="InterPro" id="IPR050222">
    <property type="entry name" value="MATE_MdtK"/>
</dbReference>
<organism evidence="11 12">
    <name type="scientific">Chitiniphilus purpureus</name>
    <dbReference type="NCBI Taxonomy" id="2981137"/>
    <lineage>
        <taxon>Bacteria</taxon>
        <taxon>Pseudomonadati</taxon>
        <taxon>Pseudomonadota</taxon>
        <taxon>Betaproteobacteria</taxon>
        <taxon>Neisseriales</taxon>
        <taxon>Chitinibacteraceae</taxon>
        <taxon>Chitiniphilus</taxon>
    </lineage>
</organism>
<name>A0ABY6DLQ3_9NEIS</name>
<dbReference type="EMBL" id="CP106753">
    <property type="protein sequence ID" value="UXY15284.1"/>
    <property type="molecule type" value="Genomic_DNA"/>
</dbReference>
<comment type="subcellular location">
    <subcellularLocation>
        <location evidence="1">Cell inner membrane</location>
        <topology evidence="1">Multi-pass membrane protein</topology>
    </subcellularLocation>
</comment>
<evidence type="ECO:0000256" key="5">
    <source>
        <dbReference type="ARBA" id="ARBA00022692"/>
    </source>
</evidence>
<evidence type="ECO:0000313" key="11">
    <source>
        <dbReference type="EMBL" id="UXY15284.1"/>
    </source>
</evidence>
<evidence type="ECO:0000256" key="2">
    <source>
        <dbReference type="ARBA" id="ARBA00022448"/>
    </source>
</evidence>
<evidence type="ECO:0000256" key="6">
    <source>
        <dbReference type="ARBA" id="ARBA00022989"/>
    </source>
</evidence>
<feature type="transmembrane region" description="Helical" evidence="10">
    <location>
        <begin position="394"/>
        <end position="414"/>
    </location>
</feature>
<feature type="transmembrane region" description="Helical" evidence="10">
    <location>
        <begin position="103"/>
        <end position="123"/>
    </location>
</feature>
<feature type="transmembrane region" description="Helical" evidence="10">
    <location>
        <begin position="426"/>
        <end position="446"/>
    </location>
</feature>
<reference evidence="11" key="1">
    <citation type="submission" date="2022-10" db="EMBL/GenBank/DDBJ databases">
        <title>Chitiniphilus purpureus sp. nov., a novel chitin-degrading bacterium isolated from crawfish pond sediment.</title>
        <authorList>
            <person name="Li K."/>
        </authorList>
    </citation>
    <scope>NUCLEOTIDE SEQUENCE</scope>
    <source>
        <strain evidence="11">CD1</strain>
    </source>
</reference>
<feature type="transmembrane region" description="Helical" evidence="10">
    <location>
        <begin position="135"/>
        <end position="154"/>
    </location>
</feature>
<sequence length="458" mass="48592">MPQPALRPHNLKHELSAIWTLSWPIMVGQLATTGTAFVDAVMAGHVSAADLAAVSVGASIWVMLLVTLIGLTMPVSPLVAHAVGAQRRTEIAAVTQQALYQGLLWGALALAAAWAVLPLLGHLGLTPDVAAKARGFVRGVSWALPPFALYRVLYGYSASLNSTKPMMVIALIGLALNVPANWVLIYGHLGLPALGAAGCGWATAFSIWAMLLMLLGWLRYSPVYRDTYPLRHWRRVDWGQQRQLLRLGLPMGAMFFVEVSAFSGVALLIARLGTVSVAAHQVALNMSSLTFMLPSALGTAMTVRVGQALGAGNAAYARFIGWTGIRAGLVIAGCTALFMIAGNHLIAGWYTRDAAVLALAATLLVYSGVFQLADATQVVVVGVLRGYKVTRQPMLVHLAAFWVIGLPLGYLLAFGGWGWPGFGAPGYWLALVAALAFAAALLLWLFRRVGDAAVASGY</sequence>
<keyword evidence="2" id="KW-0813">Transport</keyword>
<dbReference type="InterPro" id="IPR048279">
    <property type="entry name" value="MdtK-like"/>
</dbReference>
<dbReference type="PIRSF" id="PIRSF006603">
    <property type="entry name" value="DinF"/>
    <property type="match status" value="1"/>
</dbReference>
<feature type="transmembrane region" description="Helical" evidence="10">
    <location>
        <begin position="166"/>
        <end position="187"/>
    </location>
</feature>
<accession>A0ABY6DLQ3</accession>
<feature type="transmembrane region" description="Helical" evidence="10">
    <location>
        <begin position="354"/>
        <end position="373"/>
    </location>
</feature>
<feature type="transmembrane region" description="Helical" evidence="10">
    <location>
        <begin position="244"/>
        <end position="270"/>
    </location>
</feature>
<keyword evidence="3" id="KW-0050">Antiport</keyword>
<proteinExistence type="predicted"/>
<feature type="transmembrane region" description="Helical" evidence="10">
    <location>
        <begin position="282"/>
        <end position="303"/>
    </location>
</feature>
<evidence type="ECO:0000256" key="3">
    <source>
        <dbReference type="ARBA" id="ARBA00022449"/>
    </source>
</evidence>
<evidence type="ECO:0000256" key="4">
    <source>
        <dbReference type="ARBA" id="ARBA00022475"/>
    </source>
</evidence>
<evidence type="ECO:0000256" key="8">
    <source>
        <dbReference type="ARBA" id="ARBA00023136"/>
    </source>
</evidence>
<evidence type="ECO:0000313" key="12">
    <source>
        <dbReference type="Proteomes" id="UP001061302"/>
    </source>
</evidence>
<keyword evidence="5 10" id="KW-0812">Transmembrane</keyword>
<feature type="transmembrane region" description="Helical" evidence="10">
    <location>
        <begin position="60"/>
        <end position="83"/>
    </location>
</feature>
<dbReference type="Proteomes" id="UP001061302">
    <property type="component" value="Chromosome"/>
</dbReference>
<dbReference type="RefSeq" id="WP_263124689.1">
    <property type="nucleotide sequence ID" value="NZ_CP106753.1"/>
</dbReference>